<evidence type="ECO:0000313" key="5">
    <source>
        <dbReference type="EMBL" id="KAJ4969301.1"/>
    </source>
</evidence>
<comment type="caution">
    <text evidence="5">The sequence shown here is derived from an EMBL/GenBank/DDBJ whole genome shotgun (WGS) entry which is preliminary data.</text>
</comment>
<proteinExistence type="predicted"/>
<gene>
    <name evidence="5" type="ORF">NE237_016002</name>
</gene>
<dbReference type="PANTHER" id="PTHR31153:SF1">
    <property type="entry name" value="CALMODULIN CALCIUM-DEPENDENT NAD KINASE"/>
    <property type="match status" value="1"/>
</dbReference>
<dbReference type="SUPFAM" id="SSF52540">
    <property type="entry name" value="P-loop containing nucleoside triphosphate hydrolases"/>
    <property type="match status" value="1"/>
</dbReference>
<protein>
    <recommendedName>
        <fullName evidence="4">Zeta toxin domain-containing protein</fullName>
    </recommendedName>
</protein>
<dbReference type="GO" id="GO:0016301">
    <property type="term" value="F:kinase activity"/>
    <property type="evidence" value="ECO:0007669"/>
    <property type="project" value="InterPro"/>
</dbReference>
<keyword evidence="3" id="KW-0812">Transmembrane</keyword>
<dbReference type="Gene3D" id="3.40.50.300">
    <property type="entry name" value="P-loop containing nucleotide triphosphate hydrolases"/>
    <property type="match status" value="1"/>
</dbReference>
<feature type="domain" description="Zeta toxin" evidence="4">
    <location>
        <begin position="220"/>
        <end position="333"/>
    </location>
</feature>
<dbReference type="EMBL" id="JAMYWD010000006">
    <property type="protein sequence ID" value="KAJ4969301.1"/>
    <property type="molecule type" value="Genomic_DNA"/>
</dbReference>
<dbReference type="OrthoDB" id="10267859at2759"/>
<reference evidence="5" key="1">
    <citation type="journal article" date="2023" name="Plant J.">
        <title>The genome of the king protea, Protea cynaroides.</title>
        <authorList>
            <person name="Chang J."/>
            <person name="Duong T.A."/>
            <person name="Schoeman C."/>
            <person name="Ma X."/>
            <person name="Roodt D."/>
            <person name="Barker N."/>
            <person name="Li Z."/>
            <person name="Van de Peer Y."/>
            <person name="Mizrachi E."/>
        </authorList>
    </citation>
    <scope>NUCLEOTIDE SEQUENCE</scope>
    <source>
        <tissue evidence="5">Young leaves</tissue>
    </source>
</reference>
<keyword evidence="2" id="KW-0067">ATP-binding</keyword>
<keyword evidence="3" id="KW-1133">Transmembrane helix</keyword>
<dbReference type="Pfam" id="PF06414">
    <property type="entry name" value="Zeta_toxin"/>
    <property type="match status" value="1"/>
</dbReference>
<dbReference type="PANTHER" id="PTHR31153">
    <property type="entry name" value="CALMODULIN CALCIUM-DEPENDENT NAD KINASE"/>
    <property type="match status" value="1"/>
</dbReference>
<feature type="transmembrane region" description="Helical" evidence="3">
    <location>
        <begin position="12"/>
        <end position="36"/>
    </location>
</feature>
<dbReference type="InterPro" id="IPR044802">
    <property type="entry name" value="NADKc-like"/>
</dbReference>
<keyword evidence="6" id="KW-1185">Reference proteome</keyword>
<dbReference type="Proteomes" id="UP001141806">
    <property type="component" value="Unassembled WGS sequence"/>
</dbReference>
<dbReference type="InterPro" id="IPR027417">
    <property type="entry name" value="P-loop_NTPase"/>
</dbReference>
<keyword evidence="3" id="KW-0472">Membrane</keyword>
<keyword evidence="1" id="KW-0547">Nucleotide-binding</keyword>
<organism evidence="5 6">
    <name type="scientific">Protea cynaroides</name>
    <dbReference type="NCBI Taxonomy" id="273540"/>
    <lineage>
        <taxon>Eukaryota</taxon>
        <taxon>Viridiplantae</taxon>
        <taxon>Streptophyta</taxon>
        <taxon>Embryophyta</taxon>
        <taxon>Tracheophyta</taxon>
        <taxon>Spermatophyta</taxon>
        <taxon>Magnoliopsida</taxon>
        <taxon>Proteales</taxon>
        <taxon>Proteaceae</taxon>
        <taxon>Protea</taxon>
    </lineage>
</organism>
<dbReference type="GO" id="GO:0005524">
    <property type="term" value="F:ATP binding"/>
    <property type="evidence" value="ECO:0007669"/>
    <property type="project" value="UniProtKB-KW"/>
</dbReference>
<name>A0A9Q0KFB1_9MAGN</name>
<evidence type="ECO:0000256" key="1">
    <source>
        <dbReference type="ARBA" id="ARBA00022741"/>
    </source>
</evidence>
<evidence type="ECO:0000259" key="4">
    <source>
        <dbReference type="Pfam" id="PF06414"/>
    </source>
</evidence>
<evidence type="ECO:0000313" key="6">
    <source>
        <dbReference type="Proteomes" id="UP001141806"/>
    </source>
</evidence>
<sequence length="526" mass="59603">MMQQNDGKTGGHGIFFLKTASSIGLAIVAAATMHYGTRHHRKRQMRCQKIIPHFMKSGSGHFDRIERFSHYVARQIGFEDPNEVSQLCKLANNYLKKTKGCEENIYEYLCSDLEAESESLFKKLIDEFDRCIIGYFAFHWSQTSAMITQVLRDDSEESESKRKLKNILMAATRKQRFDRVIKDLKVTSSFSTLVTEMKAIGITSNDDSYSKDVMVPAVLSERSPVLLLMGGGTGVGKSTVIKDILKEPFWVEAAEKAVVVDSDAFKETDIIYRSLSSKDPHDMLQTAELVHQSSTNAASSLLVTALNEGRDVILDGTLSWEPFFEQTISMARNVHHHRYRMGVGYKVVEDGSVIENYWEQVEDEEENQEQKEAAPKRKPYRIELVGVVCDPHLAVVRGVRRAILVGRAVRVNWQLKSHKRFANAFQKYCQLVDSARLYSTNSLGGPPKLIGWKDGESNLLVDLQEIHCLETVSKLNADAESIEELYKNLDQTDKANLAWEDILLSPSRAHLQHELKIAIQKAENQR</sequence>
<dbReference type="InterPro" id="IPR010488">
    <property type="entry name" value="Zeta_toxin_domain"/>
</dbReference>
<dbReference type="AlphaFoldDB" id="A0A9Q0KFB1"/>
<evidence type="ECO:0000256" key="2">
    <source>
        <dbReference type="ARBA" id="ARBA00022840"/>
    </source>
</evidence>
<accession>A0A9Q0KFB1</accession>
<evidence type="ECO:0000256" key="3">
    <source>
        <dbReference type="SAM" id="Phobius"/>
    </source>
</evidence>